<sequence>MLRSVCSEKHQILMVQHCPRVDTSGTTLPCSSIRPLSFGARITQASPTCQSQTLSTGSVPLSISPFVHSISPFVHSMSPFDHSISPFDIYKRQFDLFLYYSM</sequence>
<name>A0AAV2JXX2_KNICA</name>
<protein>
    <submittedName>
        <fullName evidence="1">Uncharacterized protein</fullName>
    </submittedName>
</protein>
<dbReference type="AlphaFoldDB" id="A0AAV2JXX2"/>
<gene>
    <name evidence="1" type="ORF">KC01_LOCUS12334</name>
</gene>
<dbReference type="Proteomes" id="UP001497482">
    <property type="component" value="Chromosome 15"/>
</dbReference>
<proteinExistence type="predicted"/>
<organism evidence="1 2">
    <name type="scientific">Knipowitschia caucasica</name>
    <name type="common">Caucasian dwarf goby</name>
    <name type="synonym">Pomatoschistus caucasicus</name>
    <dbReference type="NCBI Taxonomy" id="637954"/>
    <lineage>
        <taxon>Eukaryota</taxon>
        <taxon>Metazoa</taxon>
        <taxon>Chordata</taxon>
        <taxon>Craniata</taxon>
        <taxon>Vertebrata</taxon>
        <taxon>Euteleostomi</taxon>
        <taxon>Actinopterygii</taxon>
        <taxon>Neopterygii</taxon>
        <taxon>Teleostei</taxon>
        <taxon>Neoteleostei</taxon>
        <taxon>Acanthomorphata</taxon>
        <taxon>Gobiaria</taxon>
        <taxon>Gobiiformes</taxon>
        <taxon>Gobioidei</taxon>
        <taxon>Gobiidae</taxon>
        <taxon>Gobiinae</taxon>
        <taxon>Knipowitschia</taxon>
    </lineage>
</organism>
<evidence type="ECO:0000313" key="2">
    <source>
        <dbReference type="Proteomes" id="UP001497482"/>
    </source>
</evidence>
<dbReference type="EMBL" id="OZ035837">
    <property type="protein sequence ID" value="CAL1581583.1"/>
    <property type="molecule type" value="Genomic_DNA"/>
</dbReference>
<evidence type="ECO:0000313" key="1">
    <source>
        <dbReference type="EMBL" id="CAL1581583.1"/>
    </source>
</evidence>
<accession>A0AAV2JXX2</accession>
<reference evidence="1 2" key="1">
    <citation type="submission" date="2024-04" db="EMBL/GenBank/DDBJ databases">
        <authorList>
            <person name="Waldvogel A.-M."/>
            <person name="Schoenle A."/>
        </authorList>
    </citation>
    <scope>NUCLEOTIDE SEQUENCE [LARGE SCALE GENOMIC DNA]</scope>
</reference>
<keyword evidence="2" id="KW-1185">Reference proteome</keyword>